<dbReference type="InterPro" id="IPR040077">
    <property type="entry name" value="GST_C_Theta"/>
</dbReference>
<feature type="domain" description="GST C-terminal" evidence="7">
    <location>
        <begin position="88"/>
        <end position="228"/>
    </location>
</feature>
<dbReference type="Pfam" id="PF00043">
    <property type="entry name" value="GST_C"/>
    <property type="match status" value="1"/>
</dbReference>
<dbReference type="Gene3D" id="1.20.1050.10">
    <property type="match status" value="1"/>
</dbReference>
<keyword evidence="4" id="KW-0808">Transferase</keyword>
<evidence type="ECO:0000256" key="2">
    <source>
        <dbReference type="ARBA" id="ARBA00009899"/>
    </source>
</evidence>
<dbReference type="CDD" id="cd03050">
    <property type="entry name" value="GST_N_Theta"/>
    <property type="match status" value="1"/>
</dbReference>
<keyword evidence="3" id="KW-0963">Cytoplasm</keyword>
<dbReference type="SUPFAM" id="SSF52833">
    <property type="entry name" value="Thioredoxin-like"/>
    <property type="match status" value="1"/>
</dbReference>
<dbReference type="Gene3D" id="3.40.30.10">
    <property type="entry name" value="Glutaredoxin"/>
    <property type="match status" value="1"/>
</dbReference>
<comment type="catalytic activity">
    <reaction evidence="5">
        <text>RX + glutathione = an S-substituted glutathione + a halide anion + H(+)</text>
        <dbReference type="Rhea" id="RHEA:16437"/>
        <dbReference type="ChEBI" id="CHEBI:15378"/>
        <dbReference type="ChEBI" id="CHEBI:16042"/>
        <dbReference type="ChEBI" id="CHEBI:17792"/>
        <dbReference type="ChEBI" id="CHEBI:57925"/>
        <dbReference type="ChEBI" id="CHEBI:90779"/>
        <dbReference type="EC" id="2.5.1.18"/>
    </reaction>
</comment>
<dbReference type="FunFam" id="1.20.1050.10:FF:000039">
    <property type="entry name" value="Glutathione S-transferase theta-1"/>
    <property type="match status" value="1"/>
</dbReference>
<evidence type="ECO:0000256" key="1">
    <source>
        <dbReference type="ARBA" id="ARBA00004496"/>
    </source>
</evidence>
<dbReference type="AlphaFoldDB" id="A0A8J2VZW7"/>
<evidence type="ECO:0000259" key="6">
    <source>
        <dbReference type="PROSITE" id="PS50404"/>
    </source>
</evidence>
<dbReference type="Proteomes" id="UP000789524">
    <property type="component" value="Unassembled WGS sequence"/>
</dbReference>
<organism evidence="8 9">
    <name type="scientific">Danaus chrysippus</name>
    <name type="common">African queen</name>
    <dbReference type="NCBI Taxonomy" id="151541"/>
    <lineage>
        <taxon>Eukaryota</taxon>
        <taxon>Metazoa</taxon>
        <taxon>Ecdysozoa</taxon>
        <taxon>Arthropoda</taxon>
        <taxon>Hexapoda</taxon>
        <taxon>Insecta</taxon>
        <taxon>Pterygota</taxon>
        <taxon>Neoptera</taxon>
        <taxon>Endopterygota</taxon>
        <taxon>Lepidoptera</taxon>
        <taxon>Glossata</taxon>
        <taxon>Ditrysia</taxon>
        <taxon>Papilionoidea</taxon>
        <taxon>Nymphalidae</taxon>
        <taxon>Danainae</taxon>
        <taxon>Danaini</taxon>
        <taxon>Danaina</taxon>
        <taxon>Danaus</taxon>
        <taxon>Anosia</taxon>
    </lineage>
</organism>
<dbReference type="CDD" id="cd03183">
    <property type="entry name" value="GST_C_Theta"/>
    <property type="match status" value="1"/>
</dbReference>
<sequence length="228" mass="26893">MTLKLYYDLMSQPSRTLYILLKVSKCDFEPKFVDLRKGEHYSNEYAKINRFQKVPLIDHNGFVLSESVAILRYLSGENLILPSLYPKDNKIRARVDEFLEWHHIEFRLHLSMYFRVKHMDPIITGIPPNPKTLKGYERRLISALETFEVQWLKNGNEFITGNTITVADLFAASELEQPRMAGYNPAERFLRIGSWWQKVREHFSPYYEEGHVILNKIVNKQKQQSAKL</sequence>
<dbReference type="InterPro" id="IPR036249">
    <property type="entry name" value="Thioredoxin-like_sf"/>
</dbReference>
<dbReference type="PANTHER" id="PTHR43917">
    <property type="match status" value="1"/>
</dbReference>
<dbReference type="SFLD" id="SFLDS00019">
    <property type="entry name" value="Glutathione_Transferase_(cytos"/>
    <property type="match status" value="1"/>
</dbReference>
<dbReference type="GO" id="GO:0005737">
    <property type="term" value="C:cytoplasm"/>
    <property type="evidence" value="ECO:0007669"/>
    <property type="project" value="UniProtKB-SubCell"/>
</dbReference>
<protein>
    <submittedName>
        <fullName evidence="8">(African queen) hypothetical protein</fullName>
    </submittedName>
</protein>
<dbReference type="InterPro" id="IPR004046">
    <property type="entry name" value="GST_C"/>
</dbReference>
<dbReference type="SUPFAM" id="SSF47616">
    <property type="entry name" value="GST C-terminal domain-like"/>
    <property type="match status" value="1"/>
</dbReference>
<dbReference type="InterPro" id="IPR040079">
    <property type="entry name" value="Glutathione_S-Trfase"/>
</dbReference>
<reference evidence="8" key="1">
    <citation type="submission" date="2021-09" db="EMBL/GenBank/DDBJ databases">
        <authorList>
            <person name="Martin H S."/>
        </authorList>
    </citation>
    <scope>NUCLEOTIDE SEQUENCE</scope>
</reference>
<comment type="caution">
    <text evidence="8">The sequence shown here is derived from an EMBL/GenBank/DDBJ whole genome shotgun (WGS) entry which is preliminary data.</text>
</comment>
<dbReference type="InterPro" id="IPR036282">
    <property type="entry name" value="Glutathione-S-Trfase_C_sf"/>
</dbReference>
<comment type="similarity">
    <text evidence="2">Belongs to the GST superfamily. Theta family.</text>
</comment>
<dbReference type="PANTHER" id="PTHR43917:SF8">
    <property type="entry name" value="GH16740P-RELATED"/>
    <property type="match status" value="1"/>
</dbReference>
<dbReference type="FunFam" id="3.40.30.10:FF:000176">
    <property type="entry name" value="Glutathione S-transferase theta-1"/>
    <property type="match status" value="1"/>
</dbReference>
<evidence type="ECO:0000259" key="7">
    <source>
        <dbReference type="PROSITE" id="PS50405"/>
    </source>
</evidence>
<dbReference type="InterPro" id="IPR040075">
    <property type="entry name" value="GST_N_Theta"/>
</dbReference>
<gene>
    <name evidence="8" type="ORF">DCHRY22_LOCUS3170</name>
</gene>
<feature type="domain" description="GST N-terminal" evidence="6">
    <location>
        <begin position="1"/>
        <end position="82"/>
    </location>
</feature>
<dbReference type="InterPro" id="IPR004045">
    <property type="entry name" value="Glutathione_S-Trfase_N"/>
</dbReference>
<name>A0A8J2VZW7_9NEOP</name>
<evidence type="ECO:0000256" key="5">
    <source>
        <dbReference type="ARBA" id="ARBA00047960"/>
    </source>
</evidence>
<comment type="subcellular location">
    <subcellularLocation>
        <location evidence="1">Cytoplasm</location>
    </subcellularLocation>
</comment>
<evidence type="ECO:0000313" key="9">
    <source>
        <dbReference type="Proteomes" id="UP000789524"/>
    </source>
</evidence>
<dbReference type="GO" id="GO:0004364">
    <property type="term" value="F:glutathione transferase activity"/>
    <property type="evidence" value="ECO:0007669"/>
    <property type="project" value="UniProtKB-EC"/>
</dbReference>
<dbReference type="PROSITE" id="PS50405">
    <property type="entry name" value="GST_CTER"/>
    <property type="match status" value="1"/>
</dbReference>
<evidence type="ECO:0000313" key="8">
    <source>
        <dbReference type="EMBL" id="CAG9561714.1"/>
    </source>
</evidence>
<keyword evidence="9" id="KW-1185">Reference proteome</keyword>
<evidence type="ECO:0000256" key="4">
    <source>
        <dbReference type="ARBA" id="ARBA00022679"/>
    </source>
</evidence>
<dbReference type="Pfam" id="PF02798">
    <property type="entry name" value="GST_N"/>
    <property type="match status" value="1"/>
</dbReference>
<dbReference type="InterPro" id="IPR051369">
    <property type="entry name" value="GST_Theta"/>
</dbReference>
<evidence type="ECO:0000256" key="3">
    <source>
        <dbReference type="ARBA" id="ARBA00022490"/>
    </source>
</evidence>
<accession>A0A8J2VZW7</accession>
<dbReference type="PROSITE" id="PS50404">
    <property type="entry name" value="GST_NTER"/>
    <property type="match status" value="1"/>
</dbReference>
<dbReference type="EMBL" id="CAKASE010000047">
    <property type="protein sequence ID" value="CAG9561714.1"/>
    <property type="molecule type" value="Genomic_DNA"/>
</dbReference>
<proteinExistence type="inferred from homology"/>
<dbReference type="GO" id="GO:0006749">
    <property type="term" value="P:glutathione metabolic process"/>
    <property type="evidence" value="ECO:0007669"/>
    <property type="project" value="TreeGrafter"/>
</dbReference>
<dbReference type="SFLD" id="SFLDG00358">
    <property type="entry name" value="Main_(cytGST)"/>
    <property type="match status" value="1"/>
</dbReference>
<dbReference type="OrthoDB" id="422574at2759"/>
<dbReference type="InterPro" id="IPR010987">
    <property type="entry name" value="Glutathione-S-Trfase_C-like"/>
</dbReference>